<proteinExistence type="predicted"/>
<keyword evidence="3" id="KW-1185">Reference proteome</keyword>
<comment type="caution">
    <text evidence="2">The sequence shown here is derived from an EMBL/GenBank/DDBJ whole genome shotgun (WGS) entry which is preliminary data.</text>
</comment>
<evidence type="ECO:0000313" key="2">
    <source>
        <dbReference type="EMBL" id="CAD5205490.1"/>
    </source>
</evidence>
<evidence type="ECO:0008006" key="4">
    <source>
        <dbReference type="Google" id="ProtNLM"/>
    </source>
</evidence>
<gene>
    <name evidence="2" type="ORF">BOKJ2_LOCUS174</name>
</gene>
<dbReference type="Proteomes" id="UP000783686">
    <property type="component" value="Unassembled WGS sequence"/>
</dbReference>
<dbReference type="AlphaFoldDB" id="A0A811JQ76"/>
<dbReference type="EMBL" id="CAJFCW020000001">
    <property type="protein sequence ID" value="CAG9077659.1"/>
    <property type="molecule type" value="Genomic_DNA"/>
</dbReference>
<feature type="signal peptide" evidence="1">
    <location>
        <begin position="1"/>
        <end position="17"/>
    </location>
</feature>
<sequence>MYIVLFLLLICTASVQSWNWQTDTWYALSYPLTVNQTLTIGVHPHGKTDFGIDYEGEDGVVMFHMHCYYDVNEDFHDVVLADRGIQKMNVSSIYRTVYVKDLYPNEENVFSIKYEKANQIHASINGYQFTWFVNLLPGKDIIGFNTVMSPNITFLHHDS</sequence>
<keyword evidence="1" id="KW-0732">Signal</keyword>
<organism evidence="2 3">
    <name type="scientific">Bursaphelenchus okinawaensis</name>
    <dbReference type="NCBI Taxonomy" id="465554"/>
    <lineage>
        <taxon>Eukaryota</taxon>
        <taxon>Metazoa</taxon>
        <taxon>Ecdysozoa</taxon>
        <taxon>Nematoda</taxon>
        <taxon>Chromadorea</taxon>
        <taxon>Rhabditida</taxon>
        <taxon>Tylenchina</taxon>
        <taxon>Tylenchomorpha</taxon>
        <taxon>Aphelenchoidea</taxon>
        <taxon>Aphelenchoididae</taxon>
        <taxon>Bursaphelenchus</taxon>
    </lineage>
</organism>
<accession>A0A811JQ76</accession>
<dbReference type="Proteomes" id="UP000614601">
    <property type="component" value="Unassembled WGS sequence"/>
</dbReference>
<evidence type="ECO:0000313" key="3">
    <source>
        <dbReference type="Proteomes" id="UP000614601"/>
    </source>
</evidence>
<reference evidence="2" key="1">
    <citation type="submission" date="2020-09" db="EMBL/GenBank/DDBJ databases">
        <authorList>
            <person name="Kikuchi T."/>
        </authorList>
    </citation>
    <scope>NUCLEOTIDE SEQUENCE</scope>
    <source>
        <strain evidence="2">SH1</strain>
    </source>
</reference>
<dbReference type="EMBL" id="CAJFDH010000001">
    <property type="protein sequence ID" value="CAD5205490.1"/>
    <property type="molecule type" value="Genomic_DNA"/>
</dbReference>
<feature type="chain" id="PRO_5036220717" description="Galectin" evidence="1">
    <location>
        <begin position="18"/>
        <end position="159"/>
    </location>
</feature>
<evidence type="ECO:0000256" key="1">
    <source>
        <dbReference type="SAM" id="SignalP"/>
    </source>
</evidence>
<protein>
    <recommendedName>
        <fullName evidence="4">Galectin</fullName>
    </recommendedName>
</protein>
<name>A0A811JQ76_9BILA</name>